<dbReference type="OrthoDB" id="10372194at2759"/>
<evidence type="ECO:0000313" key="1">
    <source>
        <dbReference type="EMBL" id="CAD8188483.1"/>
    </source>
</evidence>
<proteinExistence type="predicted"/>
<sequence>MNKKEEELIALLTGLAALEFIEEQRQKKEQQELVLLLSLLALQQHQKEKKILQLLSCCQDDCKCKNKKKKVKTWQHHCGGNVYQTNQGTIMCEKCGSEKPSHFWYLYCQNETADDYNYPINSFDNCIFNCGESLKQVKDRQVAIDFLKEYYNALKNKIGNGNK</sequence>
<name>A0A8S1WGM5_9CILI</name>
<reference evidence="1" key="1">
    <citation type="submission" date="2021-01" db="EMBL/GenBank/DDBJ databases">
        <authorList>
            <consortium name="Genoscope - CEA"/>
            <person name="William W."/>
        </authorList>
    </citation>
    <scope>NUCLEOTIDE SEQUENCE</scope>
</reference>
<evidence type="ECO:0000313" key="2">
    <source>
        <dbReference type="Proteomes" id="UP000689195"/>
    </source>
</evidence>
<dbReference type="EMBL" id="CAJJDO010000091">
    <property type="protein sequence ID" value="CAD8188483.1"/>
    <property type="molecule type" value="Genomic_DNA"/>
</dbReference>
<comment type="caution">
    <text evidence="1">The sequence shown here is derived from an EMBL/GenBank/DDBJ whole genome shotgun (WGS) entry which is preliminary data.</text>
</comment>
<dbReference type="AlphaFoldDB" id="A0A8S1WGM5"/>
<dbReference type="Proteomes" id="UP000689195">
    <property type="component" value="Unassembled WGS sequence"/>
</dbReference>
<gene>
    <name evidence="1" type="ORF">PPENT_87.1.T0910164</name>
</gene>
<organism evidence="1 2">
    <name type="scientific">Paramecium pentaurelia</name>
    <dbReference type="NCBI Taxonomy" id="43138"/>
    <lineage>
        <taxon>Eukaryota</taxon>
        <taxon>Sar</taxon>
        <taxon>Alveolata</taxon>
        <taxon>Ciliophora</taxon>
        <taxon>Intramacronucleata</taxon>
        <taxon>Oligohymenophorea</taxon>
        <taxon>Peniculida</taxon>
        <taxon>Parameciidae</taxon>
        <taxon>Paramecium</taxon>
    </lineage>
</organism>
<accession>A0A8S1WGM5</accession>
<protein>
    <submittedName>
        <fullName evidence="1">Uncharacterized protein</fullName>
    </submittedName>
</protein>
<keyword evidence="2" id="KW-1185">Reference proteome</keyword>